<evidence type="ECO:0000313" key="3">
    <source>
        <dbReference type="Proteomes" id="UP000318571"/>
    </source>
</evidence>
<evidence type="ECO:0000256" key="1">
    <source>
        <dbReference type="PROSITE-ProRule" id="PRU00023"/>
    </source>
</evidence>
<protein>
    <submittedName>
        <fullName evidence="2">Uncharacterized protein</fullName>
    </submittedName>
</protein>
<dbReference type="SMART" id="SM00248">
    <property type="entry name" value="ANK"/>
    <property type="match status" value="2"/>
</dbReference>
<dbReference type="Pfam" id="PF12796">
    <property type="entry name" value="Ank_2"/>
    <property type="match status" value="1"/>
</dbReference>
<reference evidence="2 3" key="1">
    <citation type="journal article" date="2018" name="Nat. Ecol. Evol.">
        <title>Genomic signatures of mitonuclear coevolution across populations of Tigriopus californicus.</title>
        <authorList>
            <person name="Barreto F.S."/>
            <person name="Watson E.T."/>
            <person name="Lima T.G."/>
            <person name="Willett C.S."/>
            <person name="Edmands S."/>
            <person name="Li W."/>
            <person name="Burton R.S."/>
        </authorList>
    </citation>
    <scope>NUCLEOTIDE SEQUENCE [LARGE SCALE GENOMIC DNA]</scope>
    <source>
        <strain evidence="2 3">San Diego</strain>
    </source>
</reference>
<feature type="repeat" description="ANK" evidence="1">
    <location>
        <begin position="81"/>
        <end position="113"/>
    </location>
</feature>
<evidence type="ECO:0000313" key="2">
    <source>
        <dbReference type="EMBL" id="TRY72599.1"/>
    </source>
</evidence>
<organism evidence="2 3">
    <name type="scientific">Tigriopus californicus</name>
    <name type="common">Marine copepod</name>
    <dbReference type="NCBI Taxonomy" id="6832"/>
    <lineage>
        <taxon>Eukaryota</taxon>
        <taxon>Metazoa</taxon>
        <taxon>Ecdysozoa</taxon>
        <taxon>Arthropoda</taxon>
        <taxon>Crustacea</taxon>
        <taxon>Multicrustacea</taxon>
        <taxon>Hexanauplia</taxon>
        <taxon>Copepoda</taxon>
        <taxon>Harpacticoida</taxon>
        <taxon>Harpacticidae</taxon>
        <taxon>Tigriopus</taxon>
    </lineage>
</organism>
<keyword evidence="1" id="KW-0040">ANK repeat</keyword>
<dbReference type="Proteomes" id="UP000318571">
    <property type="component" value="Chromosome 7"/>
</dbReference>
<keyword evidence="3" id="KW-1185">Reference proteome</keyword>
<sequence length="171" mass="19075">MGWERELHEAVVTKNLMRVHEILDDPIVLKEFTEKKIWKPAVLQCPLHQAAYQGDIGTLKVLLDYGANVNGILDIPSRPPIKMSILHGAVICNEVETVRYLLHRGADVTIQGTYVDQDSVSGKITKLDGSPLSFARAAKTQAIVDILEEHFFKNGNLRLAMDFDHGPMDST</sequence>
<gene>
    <name evidence="2" type="ORF">TCAL_14841</name>
</gene>
<accession>A0A553P4I5</accession>
<feature type="repeat" description="ANK" evidence="1">
    <location>
        <begin position="46"/>
        <end position="70"/>
    </location>
</feature>
<dbReference type="EMBL" id="VCGU01000008">
    <property type="protein sequence ID" value="TRY72599.1"/>
    <property type="molecule type" value="Genomic_DNA"/>
</dbReference>
<comment type="caution">
    <text evidence="2">The sequence shown here is derived from an EMBL/GenBank/DDBJ whole genome shotgun (WGS) entry which is preliminary data.</text>
</comment>
<proteinExistence type="predicted"/>
<dbReference type="Gene3D" id="1.25.40.20">
    <property type="entry name" value="Ankyrin repeat-containing domain"/>
    <property type="match status" value="1"/>
</dbReference>
<dbReference type="AlphaFoldDB" id="A0A553P4I5"/>
<dbReference type="InterPro" id="IPR002110">
    <property type="entry name" value="Ankyrin_rpt"/>
</dbReference>
<dbReference type="PROSITE" id="PS50088">
    <property type="entry name" value="ANK_REPEAT"/>
    <property type="match status" value="2"/>
</dbReference>
<dbReference type="InterPro" id="IPR036770">
    <property type="entry name" value="Ankyrin_rpt-contain_sf"/>
</dbReference>
<dbReference type="PROSITE" id="PS50297">
    <property type="entry name" value="ANK_REP_REGION"/>
    <property type="match status" value="1"/>
</dbReference>
<name>A0A553P4I5_TIGCA</name>
<dbReference type="SUPFAM" id="SSF48403">
    <property type="entry name" value="Ankyrin repeat"/>
    <property type="match status" value="1"/>
</dbReference>